<reference evidence="5" key="1">
    <citation type="journal article" date="2019" name="Int. J. Syst. Evol. Microbiol.">
        <title>The Global Catalogue of Microorganisms (GCM) 10K type strain sequencing project: providing services to taxonomists for standard genome sequencing and annotation.</title>
        <authorList>
            <consortium name="The Broad Institute Genomics Platform"/>
            <consortium name="The Broad Institute Genome Sequencing Center for Infectious Disease"/>
            <person name="Wu L."/>
            <person name="Ma J."/>
        </authorList>
    </citation>
    <scope>NUCLEOTIDE SEQUENCE [LARGE SCALE GENOMIC DNA]</scope>
    <source>
        <strain evidence="5">CGMCC 1.16060</strain>
    </source>
</reference>
<organism evidence="4 5">
    <name type="scientific">Flavobacterium limi</name>
    <dbReference type="NCBI Taxonomy" id="2045105"/>
    <lineage>
        <taxon>Bacteria</taxon>
        <taxon>Pseudomonadati</taxon>
        <taxon>Bacteroidota</taxon>
        <taxon>Flavobacteriia</taxon>
        <taxon>Flavobacteriales</taxon>
        <taxon>Flavobacteriaceae</taxon>
        <taxon>Flavobacterium</taxon>
    </lineage>
</organism>
<feature type="chain" id="PRO_5045590423" evidence="2">
    <location>
        <begin position="22"/>
        <end position="563"/>
    </location>
</feature>
<keyword evidence="5" id="KW-1185">Reference proteome</keyword>
<gene>
    <name evidence="4" type="primary">gldJ</name>
    <name evidence="4" type="ORF">GCM10011518_04860</name>
</gene>
<dbReference type="InterPro" id="IPR016187">
    <property type="entry name" value="CTDL_fold"/>
</dbReference>
<dbReference type="Proteomes" id="UP000655016">
    <property type="component" value="Unassembled WGS sequence"/>
</dbReference>
<name>A0ABQ1TQ70_9FLAO</name>
<dbReference type="PANTHER" id="PTHR23150">
    <property type="entry name" value="SULFATASE MODIFYING FACTOR 1, 2"/>
    <property type="match status" value="1"/>
</dbReference>
<dbReference type="InterPro" id="IPR042095">
    <property type="entry name" value="SUMF_sf"/>
</dbReference>
<feature type="domain" description="Sulfatase-modifying factor enzyme-like" evidence="3">
    <location>
        <begin position="62"/>
        <end position="391"/>
    </location>
</feature>
<accession>A0ABQ1TQ70</accession>
<dbReference type="SUPFAM" id="SSF56436">
    <property type="entry name" value="C-type lectin-like"/>
    <property type="match status" value="1"/>
</dbReference>
<comment type="caution">
    <text evidence="4">The sequence shown here is derived from an EMBL/GenBank/DDBJ whole genome shotgun (WGS) entry which is preliminary data.</text>
</comment>
<evidence type="ECO:0000259" key="3">
    <source>
        <dbReference type="Pfam" id="PF03781"/>
    </source>
</evidence>
<dbReference type="InterPro" id="IPR005532">
    <property type="entry name" value="SUMF_dom"/>
</dbReference>
<dbReference type="PROSITE" id="PS51257">
    <property type="entry name" value="PROKAR_LIPOPROTEIN"/>
    <property type="match status" value="1"/>
</dbReference>
<proteinExistence type="predicted"/>
<dbReference type="PANTHER" id="PTHR23150:SF19">
    <property type="entry name" value="FORMYLGLYCINE-GENERATING ENZYME"/>
    <property type="match status" value="1"/>
</dbReference>
<dbReference type="NCBIfam" id="TIGR03524">
    <property type="entry name" value="GldJ"/>
    <property type="match status" value="1"/>
</dbReference>
<dbReference type="InterPro" id="IPR051043">
    <property type="entry name" value="Sulfatase_Mod_Factor_Kinase"/>
</dbReference>
<keyword evidence="2" id="KW-0732">Signal</keyword>
<feature type="signal peptide" evidence="2">
    <location>
        <begin position="1"/>
        <end position="21"/>
    </location>
</feature>
<evidence type="ECO:0000313" key="4">
    <source>
        <dbReference type="EMBL" id="GGE98493.1"/>
    </source>
</evidence>
<dbReference type="EMBL" id="BMKP01000001">
    <property type="protein sequence ID" value="GGE98493.1"/>
    <property type="molecule type" value="Genomic_DNA"/>
</dbReference>
<dbReference type="Gene3D" id="3.90.1580.10">
    <property type="entry name" value="paralog of FGE (formylglycine-generating enzyme)"/>
    <property type="match status" value="2"/>
</dbReference>
<evidence type="ECO:0000313" key="5">
    <source>
        <dbReference type="Proteomes" id="UP000655016"/>
    </source>
</evidence>
<evidence type="ECO:0000256" key="2">
    <source>
        <dbReference type="SAM" id="SignalP"/>
    </source>
</evidence>
<sequence>MSMKVNKIVALQVMMSIVLMLGTASCSKKSSSSRGSRATGWDVDSQNGTAARNAGKKQQAGPGLVFVEGGTFTMGKVQDDVMHDWNNTPTQQHVQSFYMDETEVTNGMYLEYLEWLKKVFPPTEESYKNIYAGASPDTLVWRNRLGYNETMTNNYLRHPAYADYPVVGVNWIQAVEFSKWRTDRVNEAVLEKERYIKRGAKTQDVSAESLFNTEAYLASPSTSYGGNEEIVLKKSPTGKRPRKGKDGTVEEQKNVYAQRSSGIILPEYRLPTEAEWEYAAAADVGQREYNIYKGQKKYPWSGDYTRSAKRKNRGDQLANFKQGNGDYGGIAGWSDDGADITNKIKSYPANDFGLYDMAGNVAEWVADVYRPIIDNEANDFNYYRGNQYAKNKIGKDGKLEIITKDNIKYTTLSNGKVVATNLPGEIARVPVDENETYLRQNFSKSDNINYRDGDKQSSRYYDFGDSESGDSTKVAMYNSPIHNVTTDSLGNMVRKYDNSSKRTTLINDNARVYKGGSWRDRAYWLDPAQRRYFPQDMATDYIGFRCAMSRVGAKTERRKSPRN</sequence>
<dbReference type="InterPro" id="IPR019865">
    <property type="entry name" value="Glid_motil-assoc_lipo_GldJ"/>
</dbReference>
<dbReference type="Pfam" id="PF03781">
    <property type="entry name" value="FGE-sulfatase"/>
    <property type="match status" value="1"/>
</dbReference>
<protein>
    <submittedName>
        <fullName evidence="4">Gliding motility lipoprotein GldJ</fullName>
    </submittedName>
</protein>
<keyword evidence="4" id="KW-0449">Lipoprotein</keyword>
<feature type="region of interest" description="Disordered" evidence="1">
    <location>
        <begin position="27"/>
        <end position="59"/>
    </location>
</feature>
<feature type="region of interest" description="Disordered" evidence="1">
    <location>
        <begin position="233"/>
        <end position="252"/>
    </location>
</feature>
<evidence type="ECO:0000256" key="1">
    <source>
        <dbReference type="SAM" id="MobiDB-lite"/>
    </source>
</evidence>
<feature type="compositionally biased region" description="Low complexity" evidence="1">
    <location>
        <begin position="27"/>
        <end position="39"/>
    </location>
</feature>